<reference evidence="2 3" key="1">
    <citation type="submission" date="2014-06" db="EMBL/GenBank/DDBJ databases">
        <title>Whole Genome Sequences of Three Symbiotic Endozoicomonas Bacteria.</title>
        <authorList>
            <person name="Neave M.J."/>
            <person name="Apprill A."/>
            <person name="Voolstra C.R."/>
        </authorList>
    </citation>
    <scope>NUCLEOTIDE SEQUENCE [LARGE SCALE GENOMIC DNA]</scope>
    <source>
        <strain evidence="2 3">LMG 24815</strain>
    </source>
</reference>
<feature type="compositionally biased region" description="Basic and acidic residues" evidence="1">
    <location>
        <begin position="1099"/>
        <end position="1111"/>
    </location>
</feature>
<sequence length="1254" mass="139588">MDAPGPSKSNPQPELPDPQNPEGSAGEAEKKQATNREGRTVSEEEARSVIAEAEEMAGTDTRRLQQAVAKRKTDVSLIKAGNDLDDSVKQIKDFIKINQLDESFSIEYDPVNGFSSETHLKFVVMSQLKDLIDHHIALLDQVYEVISPSSQRQKQINKAVRKTAGKRKQTSEEKALVTSLSQAPGLGERKNKYWKERGYIRLYSAFCKQRFGAVALQPPVLERLGDPKLFIPRAEEFIAQTLEWMGVLSEVMQCGIAQGDNKELRECVKEFDAAGESVAVMIQSSEPLYMVDEKRDELRKILAEDGQYLEHWLEVLSGNELKELKASDSPKLINAIVAAIILDKPDIALRLLQTFSDLVKSEEVPAKDCFSLCMSLISTMTWLYDRAEPLGEHRERIESAEKVVKAFEELIGHIDENRLLSEQDRASLLYLYSGIDRHCSSEVQHLKDLEQRVIDRGNELIREEELQKQKIQAKLEKRERRRQKRIAEQQPVSVSSAKVASESPEVHQTGEEKADVKLNACLKKALEAFARNEPNRVIKAIFAEVVQDQNASTFDKAQAHYGYADILSIRLAPLLEKMNELVNATYQYEQILGNNEVPPPDDEFRFNHVLRKLKGEAESINWAVLEIAQSIKSALDVFYELGDDQSEFLEQLLELHDLADDLVDKAGRVSRCCERLPQIYQLRGRVLRQYLAQREESGGSRDTEVKERRKARSKVIQTNIDWIKGFSSKLNGSIHFIRSILDRQTVESSVQAASPQNVSQQGSLQQSSLQQSSPQQTSDSQPAKVPIAQPVTKPPRRVHFVEENILGILPDFLKDELRHASGSADIVSRIGAPAEQAQTLPIEAFAPASSIDPHPLTQVARNLGRSLMVNHKGKQWLVTLSRKPTEFTGGAIPKGTLRVNLDIPDSAQTQPVSQPDITKASTSASASKPDVTEAPTSTSDRQPVESPDMSEDGSEVLKSPVTDGLPALNNPPLEFKLSELSVETQPESLAASSSTKQPVESGDSFIIGAADSTYEPIVAPEPAEAPQAFEFPVGFFISEDLFSSLEYSLGGTRQSWRMGNAGLTASTHEDSASLEAAKPQSAQKSKSRKKSKGKKQRAPVREKVKEKVKEKKALPDATGQLMQLRVRDYLKVLISTGKKPDGSALPARFDLDGVKARIQNGTFLATPKALQDFAILADALAMPVRLTAAATDVYNCKPGMGKPVEIAMNANPDEPYMSLEYFSFKNERCWFASLPHFFEYQEEETVKQLEESSK</sequence>
<feature type="region of interest" description="Disordered" evidence="1">
    <location>
        <begin position="751"/>
        <end position="791"/>
    </location>
</feature>
<keyword evidence="3" id="KW-1185">Reference proteome</keyword>
<feature type="region of interest" description="Disordered" evidence="1">
    <location>
        <begin position="1067"/>
        <end position="1111"/>
    </location>
</feature>
<organism evidence="2 3">
    <name type="scientific">Endozoicomonas montiporae</name>
    <dbReference type="NCBI Taxonomy" id="1027273"/>
    <lineage>
        <taxon>Bacteria</taxon>
        <taxon>Pseudomonadati</taxon>
        <taxon>Pseudomonadota</taxon>
        <taxon>Gammaproteobacteria</taxon>
        <taxon>Oceanospirillales</taxon>
        <taxon>Endozoicomonadaceae</taxon>
        <taxon>Endozoicomonas</taxon>
    </lineage>
</organism>
<feature type="compositionally biased region" description="Low complexity" evidence="1">
    <location>
        <begin position="918"/>
        <end position="928"/>
    </location>
</feature>
<accession>A0A081N4N5</accession>
<comment type="caution">
    <text evidence="2">The sequence shown here is derived from an EMBL/GenBank/DDBJ whole genome shotgun (WGS) entry which is preliminary data.</text>
</comment>
<evidence type="ECO:0000313" key="2">
    <source>
        <dbReference type="EMBL" id="KEQ13408.1"/>
    </source>
</evidence>
<dbReference type="EMBL" id="JOKG01000003">
    <property type="protein sequence ID" value="KEQ13408.1"/>
    <property type="molecule type" value="Genomic_DNA"/>
</dbReference>
<feature type="compositionally biased region" description="Polar residues" evidence="1">
    <location>
        <begin position="906"/>
        <end position="916"/>
    </location>
</feature>
<evidence type="ECO:0000313" key="3">
    <source>
        <dbReference type="Proteomes" id="UP000028006"/>
    </source>
</evidence>
<feature type="compositionally biased region" description="Basic and acidic residues" evidence="1">
    <location>
        <begin position="27"/>
        <end position="47"/>
    </location>
</feature>
<feature type="region of interest" description="Disordered" evidence="1">
    <location>
        <begin position="1"/>
        <end position="49"/>
    </location>
</feature>
<feature type="region of interest" description="Disordered" evidence="1">
    <location>
        <begin position="904"/>
        <end position="972"/>
    </location>
</feature>
<proteinExistence type="predicted"/>
<feature type="compositionally biased region" description="Low complexity" evidence="1">
    <location>
        <begin position="759"/>
        <end position="781"/>
    </location>
</feature>
<gene>
    <name evidence="2" type="ORF">GZ77_13570</name>
</gene>
<dbReference type="RefSeq" id="WP_034876202.1">
    <property type="nucleotide sequence ID" value="NZ_JOKG01000003.1"/>
</dbReference>
<feature type="region of interest" description="Disordered" evidence="1">
    <location>
        <begin position="482"/>
        <end position="512"/>
    </location>
</feature>
<evidence type="ECO:0000256" key="1">
    <source>
        <dbReference type="SAM" id="MobiDB-lite"/>
    </source>
</evidence>
<dbReference type="AlphaFoldDB" id="A0A081N4N5"/>
<feature type="compositionally biased region" description="Basic residues" evidence="1">
    <location>
        <begin position="1085"/>
        <end position="1098"/>
    </location>
</feature>
<protein>
    <submittedName>
        <fullName evidence="2">Uncharacterized protein</fullName>
    </submittedName>
</protein>
<name>A0A081N4N5_9GAMM</name>
<dbReference type="Proteomes" id="UP000028006">
    <property type="component" value="Unassembled WGS sequence"/>
</dbReference>
<feature type="compositionally biased region" description="Low complexity" evidence="1">
    <location>
        <begin position="488"/>
        <end position="503"/>
    </location>
</feature>